<sequence>MNELVDQLREERGGAFVPYVAPTYGGVNARLLALLQDPGPKTNADNHNGSGMLCIENADPTAERYKALLAGTGIDVCDIQAWNSFPWQPTTTVRRGHRTLTPTNEDVLHATDALARVVELLPRLRVVLLHGVQAKAAWPRLQLAYPELAAGVRVIDSWHPLAANPAYKSQAQVEKYSREIEESFTMAARHLRDPRQMFHDTSITPAPADAGTDEPPATNDQASRARWRIVTRKLGDLRDRYAARSSDEPAPTVQQQSEGPPANNPPPSVRQTDHTGADGTAVTEQTVVETPPADHRPPPDDVPTSTPNDADFDREIEQYRIAEEALLARRRDLAARMDECRGSRERLEDYQQLSEDDRGLAARLADLGRAKRTYLKQRDLAADWAKRNGVSTDSRAFRGSIVTIEYSDGELDTFVLTERDTDTEYETVSHESGFGQSLKLVQVGDTVDLVNSQQARVTAIQPGFRISTPTR</sequence>
<gene>
    <name evidence="2" type="ORF">AXK61_07090</name>
</gene>
<accession>A0A137YZD3</accession>
<protein>
    <recommendedName>
        <fullName evidence="4">Transcription elongation factor GreA/GreB C-terminal domain-containing protein</fullName>
    </recommendedName>
</protein>
<evidence type="ECO:0000313" key="3">
    <source>
        <dbReference type="Proteomes" id="UP000070409"/>
    </source>
</evidence>
<comment type="caution">
    <text evidence="2">The sequence shown here is derived from an EMBL/GenBank/DDBJ whole genome shotgun (WGS) entry which is preliminary data.</text>
</comment>
<feature type="region of interest" description="Disordered" evidence="1">
    <location>
        <begin position="199"/>
        <end position="227"/>
    </location>
</feature>
<evidence type="ECO:0000313" key="2">
    <source>
        <dbReference type="EMBL" id="KXO91312.1"/>
    </source>
</evidence>
<keyword evidence="3" id="KW-1185">Reference proteome</keyword>
<feature type="region of interest" description="Disordered" evidence="1">
    <location>
        <begin position="242"/>
        <end position="311"/>
    </location>
</feature>
<dbReference type="EMBL" id="LSRE01000044">
    <property type="protein sequence ID" value="KXO91312.1"/>
    <property type="molecule type" value="Genomic_DNA"/>
</dbReference>
<dbReference type="SUPFAM" id="SSF52141">
    <property type="entry name" value="Uracil-DNA glycosylase-like"/>
    <property type="match status" value="1"/>
</dbReference>
<proteinExistence type="predicted"/>
<dbReference type="InterPro" id="IPR036895">
    <property type="entry name" value="Uracil-DNA_glycosylase-like_sf"/>
</dbReference>
<organism evidence="2 3">
    <name type="scientific">Tsukamurella pseudospumae</name>
    <dbReference type="NCBI Taxonomy" id="239498"/>
    <lineage>
        <taxon>Bacteria</taxon>
        <taxon>Bacillati</taxon>
        <taxon>Actinomycetota</taxon>
        <taxon>Actinomycetes</taxon>
        <taxon>Mycobacteriales</taxon>
        <taxon>Tsukamurellaceae</taxon>
        <taxon>Tsukamurella</taxon>
    </lineage>
</organism>
<reference evidence="2 3" key="1">
    <citation type="submission" date="2016-02" db="EMBL/GenBank/DDBJ databases">
        <authorList>
            <person name="Teng J.L."/>
            <person name="Tang Y."/>
            <person name="Huang Y."/>
            <person name="Guo F."/>
            <person name="Wei W."/>
            <person name="Chen J.H."/>
            <person name="Wong S.Y."/>
            <person name="Lau S.K."/>
            <person name="Woo P.C."/>
        </authorList>
    </citation>
    <scope>NUCLEOTIDE SEQUENCE [LARGE SCALE GENOMIC DNA]</scope>
    <source>
        <strain evidence="2 3">JCM 13375</strain>
    </source>
</reference>
<dbReference type="Proteomes" id="UP000070409">
    <property type="component" value="Unassembled WGS sequence"/>
</dbReference>
<dbReference type="CDD" id="cd10035">
    <property type="entry name" value="UDG_like"/>
    <property type="match status" value="1"/>
</dbReference>
<evidence type="ECO:0000256" key="1">
    <source>
        <dbReference type="SAM" id="MobiDB-lite"/>
    </source>
</evidence>
<name>A0A137YZD3_9ACTN</name>
<evidence type="ECO:0008006" key="4">
    <source>
        <dbReference type="Google" id="ProtNLM"/>
    </source>
</evidence>